<accession>A0ACC1MLM8</accession>
<keyword evidence="2" id="KW-1185">Reference proteome</keyword>
<evidence type="ECO:0000313" key="1">
    <source>
        <dbReference type="EMBL" id="KAJ2967845.1"/>
    </source>
</evidence>
<dbReference type="EMBL" id="JAPDGR010004534">
    <property type="protein sequence ID" value="KAJ2967845.1"/>
    <property type="molecule type" value="Genomic_DNA"/>
</dbReference>
<dbReference type="Proteomes" id="UP001143856">
    <property type="component" value="Unassembled WGS sequence"/>
</dbReference>
<protein>
    <submittedName>
        <fullName evidence="1">Uncharacterized protein</fullName>
    </submittedName>
</protein>
<evidence type="ECO:0000313" key="2">
    <source>
        <dbReference type="Proteomes" id="UP001143856"/>
    </source>
</evidence>
<comment type="caution">
    <text evidence="1">The sequence shown here is derived from an EMBL/GenBank/DDBJ whole genome shotgun (WGS) entry which is preliminary data.</text>
</comment>
<name>A0ACC1MLM8_9PEZI</name>
<reference evidence="1" key="1">
    <citation type="submission" date="2022-10" db="EMBL/GenBank/DDBJ databases">
        <title>Genome Sequence of Xylaria curta.</title>
        <authorList>
            <person name="Buettner E."/>
        </authorList>
    </citation>
    <scope>NUCLEOTIDE SEQUENCE</scope>
    <source>
        <strain evidence="1">Babe10</strain>
    </source>
</reference>
<proteinExistence type="predicted"/>
<sequence>MVSNRRPGASTVGSIRGGSRRPDIRKVRVKVHASEDVRYIMVGAAIEFADLEEKVREKFGVKRRFKIKVRDEDAPQSDMITMGDQDDLDMVMMSVKSAARKKREEIGKMEIWIQEV</sequence>
<organism evidence="1 2">
    <name type="scientific">Xylaria curta</name>
    <dbReference type="NCBI Taxonomy" id="42375"/>
    <lineage>
        <taxon>Eukaryota</taxon>
        <taxon>Fungi</taxon>
        <taxon>Dikarya</taxon>
        <taxon>Ascomycota</taxon>
        <taxon>Pezizomycotina</taxon>
        <taxon>Sordariomycetes</taxon>
        <taxon>Xylariomycetidae</taxon>
        <taxon>Xylariales</taxon>
        <taxon>Xylariaceae</taxon>
        <taxon>Xylaria</taxon>
    </lineage>
</organism>
<gene>
    <name evidence="1" type="ORF">NUW58_g10350</name>
</gene>